<comment type="caution">
    <text evidence="4">The sequence shown here is derived from an EMBL/GenBank/DDBJ whole genome shotgun (WGS) entry which is preliminary data.</text>
</comment>
<evidence type="ECO:0000256" key="2">
    <source>
        <dbReference type="ARBA" id="ARBA00022898"/>
    </source>
</evidence>
<proteinExistence type="inferred from homology"/>
<keyword evidence="2 3" id="KW-0663">Pyridoxal phosphate</keyword>
<dbReference type="GO" id="GO:0003962">
    <property type="term" value="F:cystathionine gamma-synthase activity"/>
    <property type="evidence" value="ECO:0007669"/>
    <property type="project" value="UniProtKB-EC"/>
</dbReference>
<dbReference type="Pfam" id="PF01053">
    <property type="entry name" value="Cys_Met_Meta_PP"/>
    <property type="match status" value="1"/>
</dbReference>
<dbReference type="GO" id="GO:0005737">
    <property type="term" value="C:cytoplasm"/>
    <property type="evidence" value="ECO:0007669"/>
    <property type="project" value="TreeGrafter"/>
</dbReference>
<dbReference type="AlphaFoldDB" id="A0A4U3L4J5"/>
<accession>A0A4U3L4J5</accession>
<evidence type="ECO:0000313" key="4">
    <source>
        <dbReference type="EMBL" id="TKK70111.1"/>
    </source>
</evidence>
<organism evidence="4 5">
    <name type="scientific">Enterococcus faecalis</name>
    <name type="common">Streptococcus faecalis</name>
    <dbReference type="NCBI Taxonomy" id="1351"/>
    <lineage>
        <taxon>Bacteria</taxon>
        <taxon>Bacillati</taxon>
        <taxon>Bacillota</taxon>
        <taxon>Bacilli</taxon>
        <taxon>Lactobacillales</taxon>
        <taxon>Enterococcaceae</taxon>
        <taxon>Enterococcus</taxon>
    </lineage>
</organism>
<dbReference type="GO" id="GO:0030170">
    <property type="term" value="F:pyridoxal phosphate binding"/>
    <property type="evidence" value="ECO:0007669"/>
    <property type="project" value="InterPro"/>
</dbReference>
<dbReference type="EC" id="2.5.1.48" evidence="4"/>
<dbReference type="GO" id="GO:0019343">
    <property type="term" value="P:cysteine biosynthetic process via cystathionine"/>
    <property type="evidence" value="ECO:0007669"/>
    <property type="project" value="TreeGrafter"/>
</dbReference>
<dbReference type="InterPro" id="IPR015422">
    <property type="entry name" value="PyrdxlP-dep_Trfase_small"/>
</dbReference>
<gene>
    <name evidence="4" type="ORF">EY666_15220</name>
</gene>
<dbReference type="PANTHER" id="PTHR11808:SF15">
    <property type="entry name" value="CYSTATHIONINE GAMMA-LYASE"/>
    <property type="match status" value="1"/>
</dbReference>
<dbReference type="GO" id="GO:0019346">
    <property type="term" value="P:transsulfuration"/>
    <property type="evidence" value="ECO:0007669"/>
    <property type="project" value="InterPro"/>
</dbReference>
<comment type="cofactor">
    <cofactor evidence="1 3">
        <name>pyridoxal 5'-phosphate</name>
        <dbReference type="ChEBI" id="CHEBI:597326"/>
    </cofactor>
</comment>
<dbReference type="InterPro" id="IPR015424">
    <property type="entry name" value="PyrdxlP-dep_Trfase"/>
</dbReference>
<evidence type="ECO:0000256" key="3">
    <source>
        <dbReference type="RuleBase" id="RU362118"/>
    </source>
</evidence>
<protein>
    <submittedName>
        <fullName evidence="4">Methionine biosynthesis PLP-dependent protein</fullName>
        <ecNumber evidence="4">2.5.1.48</ecNumber>
    </submittedName>
</protein>
<dbReference type="SUPFAM" id="SSF53383">
    <property type="entry name" value="PLP-dependent transferases"/>
    <property type="match status" value="1"/>
</dbReference>
<sequence>IMTHASIPKENREAVGIKDGLIRLSVGIEAVEDLLTDLEKGLQA</sequence>
<reference evidence="4 5" key="1">
    <citation type="submission" date="2019-02" db="EMBL/GenBank/DDBJ databases">
        <title>Bacteria dissemination in different level of health care in South Africa: the effectiveness of infections prevention and control.</title>
        <authorList>
            <person name="Shobo C."/>
            <person name="Amoako D.G."/>
            <person name="Allam M."/>
            <person name="Ismail A."/>
            <person name="Bester L.A."/>
            <person name="Essack S.Y."/>
        </authorList>
    </citation>
    <scope>NUCLEOTIDE SEQUENCE [LARGE SCALE GENOMIC DNA]</scope>
    <source>
        <strain evidence="4 5">2SIL2</strain>
    </source>
</reference>
<dbReference type="PANTHER" id="PTHR11808">
    <property type="entry name" value="TRANS-SULFURATION ENZYME FAMILY MEMBER"/>
    <property type="match status" value="1"/>
</dbReference>
<dbReference type="EMBL" id="SIYF01000441">
    <property type="protein sequence ID" value="TKK70111.1"/>
    <property type="molecule type" value="Genomic_DNA"/>
</dbReference>
<dbReference type="RefSeq" id="WP_170965588.1">
    <property type="nucleotide sequence ID" value="NZ_SIYF01000441.1"/>
</dbReference>
<feature type="non-terminal residue" evidence="4">
    <location>
        <position position="1"/>
    </location>
</feature>
<evidence type="ECO:0000256" key="1">
    <source>
        <dbReference type="ARBA" id="ARBA00001933"/>
    </source>
</evidence>
<dbReference type="InterPro" id="IPR000277">
    <property type="entry name" value="Cys/Met-Metab_PyrdxlP-dep_enz"/>
</dbReference>
<dbReference type="Gene3D" id="3.90.1150.10">
    <property type="entry name" value="Aspartate Aminotransferase, domain 1"/>
    <property type="match status" value="1"/>
</dbReference>
<evidence type="ECO:0000313" key="5">
    <source>
        <dbReference type="Proteomes" id="UP000305511"/>
    </source>
</evidence>
<comment type="similarity">
    <text evidence="3">Belongs to the trans-sulfuration enzymes family.</text>
</comment>
<name>A0A4U3L4J5_ENTFL</name>
<keyword evidence="4" id="KW-0808">Transferase</keyword>
<dbReference type="Proteomes" id="UP000305511">
    <property type="component" value="Unassembled WGS sequence"/>
</dbReference>
<dbReference type="GO" id="GO:0004123">
    <property type="term" value="F:cystathionine gamma-lyase activity"/>
    <property type="evidence" value="ECO:0007669"/>
    <property type="project" value="TreeGrafter"/>
</dbReference>